<dbReference type="Proteomes" id="UP001206925">
    <property type="component" value="Unassembled WGS sequence"/>
</dbReference>
<name>A0AAD5G773_AMBAR</name>
<comment type="caution">
    <text evidence="1">The sequence shown here is derived from an EMBL/GenBank/DDBJ whole genome shotgun (WGS) entry which is preliminary data.</text>
</comment>
<accession>A0AAD5G773</accession>
<reference evidence="1" key="1">
    <citation type="submission" date="2022-06" db="EMBL/GenBank/DDBJ databases">
        <title>Uncovering the hologenomic basis of an extraordinary plant invasion.</title>
        <authorList>
            <person name="Bieker V.C."/>
            <person name="Martin M.D."/>
            <person name="Gilbert T."/>
            <person name="Hodgins K."/>
            <person name="Battlay P."/>
            <person name="Petersen B."/>
            <person name="Wilson J."/>
        </authorList>
    </citation>
    <scope>NUCLEOTIDE SEQUENCE</scope>
    <source>
        <strain evidence="1">AA19_3_7</strain>
        <tissue evidence="1">Leaf</tissue>
    </source>
</reference>
<protein>
    <submittedName>
        <fullName evidence="1">Uncharacterized protein</fullName>
    </submittedName>
</protein>
<keyword evidence="2" id="KW-1185">Reference proteome</keyword>
<sequence length="59" mass="7116">MNRRMGMHHLFWLKKEQQEKILLINSGYTEEDGTLKSDIIGLQWRSRVHRSSRWVQFGS</sequence>
<dbReference type="EMBL" id="JAMZMK010010419">
    <property type="protein sequence ID" value="KAI7731605.1"/>
    <property type="molecule type" value="Genomic_DNA"/>
</dbReference>
<organism evidence="1 2">
    <name type="scientific">Ambrosia artemisiifolia</name>
    <name type="common">Common ragweed</name>
    <dbReference type="NCBI Taxonomy" id="4212"/>
    <lineage>
        <taxon>Eukaryota</taxon>
        <taxon>Viridiplantae</taxon>
        <taxon>Streptophyta</taxon>
        <taxon>Embryophyta</taxon>
        <taxon>Tracheophyta</taxon>
        <taxon>Spermatophyta</taxon>
        <taxon>Magnoliopsida</taxon>
        <taxon>eudicotyledons</taxon>
        <taxon>Gunneridae</taxon>
        <taxon>Pentapetalae</taxon>
        <taxon>asterids</taxon>
        <taxon>campanulids</taxon>
        <taxon>Asterales</taxon>
        <taxon>Asteraceae</taxon>
        <taxon>Asteroideae</taxon>
        <taxon>Heliantheae alliance</taxon>
        <taxon>Heliantheae</taxon>
        <taxon>Ambrosia</taxon>
    </lineage>
</organism>
<proteinExistence type="predicted"/>
<evidence type="ECO:0000313" key="1">
    <source>
        <dbReference type="EMBL" id="KAI7731605.1"/>
    </source>
</evidence>
<dbReference type="AlphaFoldDB" id="A0AAD5G773"/>
<evidence type="ECO:0000313" key="2">
    <source>
        <dbReference type="Proteomes" id="UP001206925"/>
    </source>
</evidence>
<gene>
    <name evidence="1" type="ORF">M8C21_027419</name>
</gene>